<gene>
    <name evidence="1" type="ORF">KB449_26875</name>
</gene>
<keyword evidence="1" id="KW-0808">Transferase</keyword>
<evidence type="ECO:0000313" key="1">
    <source>
        <dbReference type="EMBL" id="MDI4648607.1"/>
    </source>
</evidence>
<dbReference type="SUPFAM" id="SSF53756">
    <property type="entry name" value="UDP-Glycosyltransferase/glycogen phosphorylase"/>
    <property type="match status" value="1"/>
</dbReference>
<dbReference type="PANTHER" id="PTHR12526">
    <property type="entry name" value="GLYCOSYLTRANSFERASE"/>
    <property type="match status" value="1"/>
</dbReference>
<sequence length="390" mass="43504">MNIVFASHTYMGGPFVVGSHHLAREMKRLGHRVLHMSTPLSPMHLLKYKDRDIRARIKIYRGQPEAEPDQAVNSVPMALLPWEVAGPIYARTGKNWTLPRMKRLLQEQGMERVDLLLIDQPRFAGLDAVIKPDVTVYRPTDLYAQMTGDRSIQAAEAAIMARAHGLVSTSEPVLEELLPYNPALPCLLLENGVEYEHFARGGEEPEDMRTIPGPRAVYVGALDERLDLGALRKLADAKPELALVVIGPCDDATAAVFAGRPNVHLLGPKKYRDVPRYLHHADVALLPLSGHAANKGRSPMKLYEYAAAGLPVVVTETPELLRREEPFLYFYRDADEFPAKVGEAIAARHGRDRIRALAERHAWDAKARTLLEFADGLRRTASSKEVTRQS</sequence>
<organism evidence="1 2">
    <name type="scientific">Cohnella hashimotonis</name>
    <dbReference type="NCBI Taxonomy" id="2826895"/>
    <lineage>
        <taxon>Bacteria</taxon>
        <taxon>Bacillati</taxon>
        <taxon>Bacillota</taxon>
        <taxon>Bacilli</taxon>
        <taxon>Bacillales</taxon>
        <taxon>Paenibacillaceae</taxon>
        <taxon>Cohnella</taxon>
    </lineage>
</organism>
<dbReference type="Proteomes" id="UP001161691">
    <property type="component" value="Unassembled WGS sequence"/>
</dbReference>
<dbReference type="EC" id="2.4.-.-" evidence="1"/>
<evidence type="ECO:0000313" key="2">
    <source>
        <dbReference type="Proteomes" id="UP001161691"/>
    </source>
</evidence>
<keyword evidence="2" id="KW-1185">Reference proteome</keyword>
<dbReference type="Gene3D" id="3.40.50.2000">
    <property type="entry name" value="Glycogen Phosphorylase B"/>
    <property type="match status" value="1"/>
</dbReference>
<reference evidence="1" key="1">
    <citation type="submission" date="2023-04" db="EMBL/GenBank/DDBJ databases">
        <title>Comparative genomic analysis of Cohnella hashimotonis sp. nov., isolated from the International Space Station.</title>
        <authorList>
            <person name="Venkateswaran K."/>
            <person name="Simpson A."/>
        </authorList>
    </citation>
    <scope>NUCLEOTIDE SEQUENCE</scope>
    <source>
        <strain evidence="1">F6_2S_P_1</strain>
    </source>
</reference>
<dbReference type="EMBL" id="JAGRPV010000001">
    <property type="protein sequence ID" value="MDI4648607.1"/>
    <property type="molecule type" value="Genomic_DNA"/>
</dbReference>
<name>A0ABT6TP19_9BACL</name>
<protein>
    <submittedName>
        <fullName evidence="1">Glycosyltransferase</fullName>
        <ecNumber evidence="1">2.4.-.-</ecNumber>
    </submittedName>
</protein>
<comment type="caution">
    <text evidence="1">The sequence shown here is derived from an EMBL/GenBank/DDBJ whole genome shotgun (WGS) entry which is preliminary data.</text>
</comment>
<dbReference type="RefSeq" id="WP_282911308.1">
    <property type="nucleotide sequence ID" value="NZ_JAGRPV010000001.1"/>
</dbReference>
<dbReference type="Gene3D" id="3.40.50.11010">
    <property type="match status" value="1"/>
</dbReference>
<proteinExistence type="predicted"/>
<dbReference type="Pfam" id="PF13692">
    <property type="entry name" value="Glyco_trans_1_4"/>
    <property type="match status" value="1"/>
</dbReference>
<accession>A0ABT6TP19</accession>
<dbReference type="GO" id="GO:0016757">
    <property type="term" value="F:glycosyltransferase activity"/>
    <property type="evidence" value="ECO:0007669"/>
    <property type="project" value="UniProtKB-KW"/>
</dbReference>
<keyword evidence="1" id="KW-0328">Glycosyltransferase</keyword>